<dbReference type="SUPFAM" id="SSF55073">
    <property type="entry name" value="Nucleotide cyclase"/>
    <property type="match status" value="1"/>
</dbReference>
<dbReference type="Proteomes" id="UP000540787">
    <property type="component" value="Unassembled WGS sequence"/>
</dbReference>
<evidence type="ECO:0000256" key="1">
    <source>
        <dbReference type="SAM" id="MobiDB-lite"/>
    </source>
</evidence>
<dbReference type="InterPro" id="IPR000160">
    <property type="entry name" value="GGDEF_dom"/>
</dbReference>
<feature type="transmembrane region" description="Helical" evidence="2">
    <location>
        <begin position="272"/>
        <end position="292"/>
    </location>
</feature>
<dbReference type="PANTHER" id="PTHR46663:SF2">
    <property type="entry name" value="GGDEF DOMAIN-CONTAINING PROTEIN"/>
    <property type="match status" value="1"/>
</dbReference>
<dbReference type="Pfam" id="PF00990">
    <property type="entry name" value="GGDEF"/>
    <property type="match status" value="1"/>
</dbReference>
<dbReference type="RefSeq" id="WP_183554490.1">
    <property type="nucleotide sequence ID" value="NZ_JACHBX010000002.1"/>
</dbReference>
<evidence type="ECO:0000256" key="2">
    <source>
        <dbReference type="SAM" id="Phobius"/>
    </source>
</evidence>
<dbReference type="SMART" id="SM00267">
    <property type="entry name" value="GGDEF"/>
    <property type="match status" value="1"/>
</dbReference>
<accession>A0A7W9X0D7</accession>
<reference evidence="4 5" key="1">
    <citation type="submission" date="2020-08" db="EMBL/GenBank/DDBJ databases">
        <title>The Agave Microbiome: Exploring the role of microbial communities in plant adaptations to desert environments.</title>
        <authorList>
            <person name="Partida-Martinez L.P."/>
        </authorList>
    </citation>
    <scope>NUCLEOTIDE SEQUENCE [LARGE SCALE GENOMIC DNA]</scope>
    <source>
        <strain evidence="4 5">AT3.2</strain>
    </source>
</reference>
<protein>
    <submittedName>
        <fullName evidence="4">Diguanylate cyclase (GGDEF)-like protein</fullName>
    </submittedName>
</protein>
<evidence type="ECO:0000313" key="5">
    <source>
        <dbReference type="Proteomes" id="UP000540787"/>
    </source>
</evidence>
<keyword evidence="2" id="KW-0812">Transmembrane</keyword>
<feature type="compositionally biased region" description="Basic and acidic residues" evidence="1">
    <location>
        <begin position="519"/>
        <end position="529"/>
    </location>
</feature>
<keyword evidence="2" id="KW-1133">Transmembrane helix</keyword>
<feature type="region of interest" description="Disordered" evidence="1">
    <location>
        <begin position="501"/>
        <end position="548"/>
    </location>
</feature>
<dbReference type="GO" id="GO:0003824">
    <property type="term" value="F:catalytic activity"/>
    <property type="evidence" value="ECO:0007669"/>
    <property type="project" value="UniProtKB-ARBA"/>
</dbReference>
<name>A0A7W9X0D7_9BURK</name>
<dbReference type="Pfam" id="PF19443">
    <property type="entry name" value="DAHL"/>
    <property type="match status" value="1"/>
</dbReference>
<dbReference type="FunFam" id="3.30.70.270:FF:000001">
    <property type="entry name" value="Diguanylate cyclase domain protein"/>
    <property type="match status" value="1"/>
</dbReference>
<feature type="domain" description="GGDEF" evidence="3">
    <location>
        <begin position="367"/>
        <end position="503"/>
    </location>
</feature>
<sequence>MFRMLVRRVGSWVRRRRLLLASLAVVLMSALLVFLYTRTEVIDPEVRSNVLLNLREFEKLDAEWDANLLRAHTGRASVRPDLSSQLPRMRILMARLEQAAPLTGSRAATEACADLRTALRNKEMLVAEFARHNPRLRAALLHMPPAVADLKTEISGIEGALAPAQFVVRLDTTLNALLTDILRYNIAPSPVLANRIEEILGNVAAQEIAFSPAVVDKMDAVILSSRVILEKRPLENLLEAQIAAVGSDIVLDRLEQEFERSFTTVLLERQRFRGYLAAYSGLLLVLLAYAGVRLRRSYRIIGVVNRRLQAANETLEQRVAERTAELQAQSVQLERLAQHDSLTGLINYRQLTRLLERALARADRRDSVVVLMFIDLDGFKAVNDTWGHATGDLVLKTVARRVQARLRAEDALARLGGDEFVILLEDVTSRDGALRVARLVLAEIESITEADGHAIRISASIGIASARGQMGAARGQEALLAEADQAMYAAKQAGKGRFVVSEQAQWRDEDDPVEPTLEQARRERPKEDAAGSTGTGTGTSKADADRIG</sequence>
<dbReference type="EMBL" id="JACHBX010000002">
    <property type="protein sequence ID" value="MBB6134167.1"/>
    <property type="molecule type" value="Genomic_DNA"/>
</dbReference>
<gene>
    <name evidence="4" type="ORF">HD842_002309</name>
</gene>
<organism evidence="4 5">
    <name type="scientific">Massilia aurea</name>
    <dbReference type="NCBI Taxonomy" id="373040"/>
    <lineage>
        <taxon>Bacteria</taxon>
        <taxon>Pseudomonadati</taxon>
        <taxon>Pseudomonadota</taxon>
        <taxon>Betaproteobacteria</taxon>
        <taxon>Burkholderiales</taxon>
        <taxon>Oxalobacteraceae</taxon>
        <taxon>Telluria group</taxon>
        <taxon>Massilia</taxon>
    </lineage>
</organism>
<dbReference type="InterPro" id="IPR052163">
    <property type="entry name" value="DGC-Regulatory_Protein"/>
</dbReference>
<dbReference type="InterPro" id="IPR029787">
    <property type="entry name" value="Nucleotide_cyclase"/>
</dbReference>
<dbReference type="CDD" id="cd01949">
    <property type="entry name" value="GGDEF"/>
    <property type="match status" value="1"/>
</dbReference>
<keyword evidence="5" id="KW-1185">Reference proteome</keyword>
<keyword evidence="2" id="KW-0472">Membrane</keyword>
<dbReference type="NCBIfam" id="TIGR00254">
    <property type="entry name" value="GGDEF"/>
    <property type="match status" value="1"/>
</dbReference>
<dbReference type="InterPro" id="IPR045812">
    <property type="entry name" value="DAHL"/>
</dbReference>
<dbReference type="InterPro" id="IPR043128">
    <property type="entry name" value="Rev_trsase/Diguanyl_cyclase"/>
</dbReference>
<comment type="caution">
    <text evidence="4">The sequence shown here is derived from an EMBL/GenBank/DDBJ whole genome shotgun (WGS) entry which is preliminary data.</text>
</comment>
<evidence type="ECO:0000259" key="3">
    <source>
        <dbReference type="PROSITE" id="PS50887"/>
    </source>
</evidence>
<dbReference type="PROSITE" id="PS50887">
    <property type="entry name" value="GGDEF"/>
    <property type="match status" value="1"/>
</dbReference>
<dbReference type="Gene3D" id="3.30.70.270">
    <property type="match status" value="1"/>
</dbReference>
<dbReference type="AlphaFoldDB" id="A0A7W9X0D7"/>
<evidence type="ECO:0000313" key="4">
    <source>
        <dbReference type="EMBL" id="MBB6134167.1"/>
    </source>
</evidence>
<dbReference type="PANTHER" id="PTHR46663">
    <property type="entry name" value="DIGUANYLATE CYCLASE DGCT-RELATED"/>
    <property type="match status" value="1"/>
</dbReference>
<proteinExistence type="predicted"/>